<gene>
    <name evidence="7" type="primary">ATG10</name>
</gene>
<name>A0A1A8RH74_9TELE</name>
<reference evidence="7" key="1">
    <citation type="submission" date="2016-05" db="EMBL/GenBank/DDBJ databases">
        <authorList>
            <person name="Lavstsen T."/>
            <person name="Jespersen J.S."/>
        </authorList>
    </citation>
    <scope>NUCLEOTIDE SEQUENCE</scope>
    <source>
        <tissue evidence="7">Brain</tissue>
    </source>
</reference>
<evidence type="ECO:0000256" key="2">
    <source>
        <dbReference type="ARBA" id="ARBA00021099"/>
    </source>
</evidence>
<keyword evidence="3" id="KW-0808">Transferase</keyword>
<evidence type="ECO:0000256" key="4">
    <source>
        <dbReference type="ARBA" id="ARBA00022786"/>
    </source>
</evidence>
<organism evidence="7">
    <name type="scientific">Nothobranchius rachovii</name>
    <name type="common">bluefin notho</name>
    <dbReference type="NCBI Taxonomy" id="451742"/>
    <lineage>
        <taxon>Eukaryota</taxon>
        <taxon>Metazoa</taxon>
        <taxon>Chordata</taxon>
        <taxon>Craniata</taxon>
        <taxon>Vertebrata</taxon>
        <taxon>Euteleostomi</taxon>
        <taxon>Actinopterygii</taxon>
        <taxon>Neopterygii</taxon>
        <taxon>Teleostei</taxon>
        <taxon>Neoteleostei</taxon>
        <taxon>Acanthomorphata</taxon>
        <taxon>Ovalentaria</taxon>
        <taxon>Atherinomorphae</taxon>
        <taxon>Cyprinodontiformes</taxon>
        <taxon>Nothobranchiidae</taxon>
        <taxon>Nothobranchius</taxon>
    </lineage>
</organism>
<reference evidence="7" key="2">
    <citation type="submission" date="2016-06" db="EMBL/GenBank/DDBJ databases">
        <title>The genome of a short-lived fish provides insights into sex chromosome evolution and the genetic control of aging.</title>
        <authorList>
            <person name="Reichwald K."/>
            <person name="Felder M."/>
            <person name="Petzold A."/>
            <person name="Koch P."/>
            <person name="Groth M."/>
            <person name="Platzer M."/>
        </authorList>
    </citation>
    <scope>NUCLEOTIDE SEQUENCE</scope>
    <source>
        <tissue evidence="7">Brain</tissue>
    </source>
</reference>
<dbReference type="EMBL" id="HAEH01016559">
    <property type="protein sequence ID" value="SBS04733.1"/>
    <property type="molecule type" value="Transcribed_RNA"/>
</dbReference>
<dbReference type="GO" id="GO:0000045">
    <property type="term" value="P:autophagosome assembly"/>
    <property type="evidence" value="ECO:0007669"/>
    <property type="project" value="TreeGrafter"/>
</dbReference>
<accession>A0A1A8RH74</accession>
<dbReference type="GO" id="GO:0000422">
    <property type="term" value="P:autophagy of mitochondrion"/>
    <property type="evidence" value="ECO:0007669"/>
    <property type="project" value="TreeGrafter"/>
</dbReference>
<dbReference type="GO" id="GO:0005829">
    <property type="term" value="C:cytosol"/>
    <property type="evidence" value="ECO:0007669"/>
    <property type="project" value="TreeGrafter"/>
</dbReference>
<dbReference type="GO" id="GO:0061651">
    <property type="term" value="F:Atg12 conjugating enzyme activity"/>
    <property type="evidence" value="ECO:0007669"/>
    <property type="project" value="TreeGrafter"/>
</dbReference>
<keyword evidence="4" id="KW-0833">Ubl conjugation pathway</keyword>
<comment type="similarity">
    <text evidence="1">Belongs to the ATG10 family.</text>
</comment>
<proteinExistence type="inferred from homology"/>
<dbReference type="GO" id="GO:0032446">
    <property type="term" value="P:protein modification by small protein conjugation"/>
    <property type="evidence" value="ECO:0007669"/>
    <property type="project" value="TreeGrafter"/>
</dbReference>
<evidence type="ECO:0000256" key="3">
    <source>
        <dbReference type="ARBA" id="ARBA00022679"/>
    </source>
</evidence>
<evidence type="ECO:0000256" key="5">
    <source>
        <dbReference type="ARBA" id="ARBA00023006"/>
    </source>
</evidence>
<dbReference type="Gene3D" id="3.30.1460.50">
    <property type="match status" value="1"/>
</dbReference>
<evidence type="ECO:0000256" key="1">
    <source>
        <dbReference type="ARBA" id="ARBA00005696"/>
    </source>
</evidence>
<dbReference type="AlphaFoldDB" id="A0A1A8RH74"/>
<dbReference type="InterPro" id="IPR007135">
    <property type="entry name" value="Atg3/Atg10"/>
</dbReference>
<dbReference type="PANTHER" id="PTHR14957">
    <property type="entry name" value="UBIQUITIN-LIKE-CONJUGATING ENZYME ATG10"/>
    <property type="match status" value="1"/>
</dbReference>
<evidence type="ECO:0000313" key="7">
    <source>
        <dbReference type="EMBL" id="SBS04733.1"/>
    </source>
</evidence>
<dbReference type="Pfam" id="PF03987">
    <property type="entry name" value="Autophagy_act_C"/>
    <property type="match status" value="1"/>
</dbReference>
<dbReference type="PANTHER" id="PTHR14957:SF1">
    <property type="entry name" value="UBIQUITIN-LIKE-CONJUGATING ENZYME ATG10"/>
    <property type="match status" value="1"/>
</dbReference>
<evidence type="ECO:0000256" key="6">
    <source>
        <dbReference type="ARBA" id="ARBA00029833"/>
    </source>
</evidence>
<sequence>MDDQSDSGHGHDWQQVRLNYWVNPGEVTSIQDVKNSALNALSQQEHPLLGQPFFYLHPCKTEEFMKLVLTAAEDKHRPMNYVLLWLSLVGPAVGLDVPLEYCIEPQPLDPVSGI</sequence>
<protein>
    <recommendedName>
        <fullName evidence="2">Ubiquitin-like-conjugating enzyme ATG10</fullName>
    </recommendedName>
    <alternativeName>
        <fullName evidence="6">Autophagy-related protein 10</fullName>
    </alternativeName>
</protein>
<keyword evidence="5" id="KW-0072">Autophagy</keyword>